<dbReference type="VEuPathDB" id="FungiDB:ASPWEDRAFT_431757"/>
<dbReference type="GeneID" id="63751817"/>
<gene>
    <name evidence="7" type="ORF">ASPWEDRAFT_431757</name>
</gene>
<evidence type="ECO:0000256" key="2">
    <source>
        <dbReference type="ARBA" id="ARBA00022692"/>
    </source>
</evidence>
<feature type="transmembrane region" description="Helical" evidence="5">
    <location>
        <begin position="71"/>
        <end position="90"/>
    </location>
</feature>
<name>A0A1L9RPI9_ASPWE</name>
<dbReference type="GO" id="GO:0016020">
    <property type="term" value="C:membrane"/>
    <property type="evidence" value="ECO:0007669"/>
    <property type="project" value="UniProtKB-SubCell"/>
</dbReference>
<evidence type="ECO:0000256" key="1">
    <source>
        <dbReference type="ARBA" id="ARBA00004141"/>
    </source>
</evidence>
<keyword evidence="2 5" id="KW-0812">Transmembrane</keyword>
<dbReference type="STRING" id="1073089.A0A1L9RPI9"/>
<evidence type="ECO:0000256" key="4">
    <source>
        <dbReference type="ARBA" id="ARBA00023136"/>
    </source>
</evidence>
<evidence type="ECO:0000259" key="6">
    <source>
        <dbReference type="PROSITE" id="PS51380"/>
    </source>
</evidence>
<keyword evidence="4 5" id="KW-0472">Membrane</keyword>
<evidence type="ECO:0000256" key="5">
    <source>
        <dbReference type="SAM" id="Phobius"/>
    </source>
</evidence>
<accession>A0A1L9RPI9</accession>
<dbReference type="Pfam" id="PF03124">
    <property type="entry name" value="EXS"/>
    <property type="match status" value="1"/>
</dbReference>
<evidence type="ECO:0000256" key="3">
    <source>
        <dbReference type="ARBA" id="ARBA00022989"/>
    </source>
</evidence>
<dbReference type="PROSITE" id="PS51380">
    <property type="entry name" value="EXS"/>
    <property type="match status" value="1"/>
</dbReference>
<dbReference type="PANTHER" id="PTHR10783:SF46">
    <property type="entry name" value="PROTEIN ERD1 HOMOLOG 2"/>
    <property type="match status" value="1"/>
</dbReference>
<dbReference type="GO" id="GO:0005737">
    <property type="term" value="C:cytoplasm"/>
    <property type="evidence" value="ECO:0007669"/>
    <property type="project" value="TreeGrafter"/>
</dbReference>
<dbReference type="Proteomes" id="UP000184383">
    <property type="component" value="Unassembled WGS sequence"/>
</dbReference>
<dbReference type="AlphaFoldDB" id="A0A1L9RPI9"/>
<feature type="transmembrane region" description="Helical" evidence="5">
    <location>
        <begin position="102"/>
        <end position="119"/>
    </location>
</feature>
<dbReference type="PANTHER" id="PTHR10783">
    <property type="entry name" value="XENOTROPIC AND POLYTROPIC RETROVIRUS RECEPTOR 1-RELATED"/>
    <property type="match status" value="1"/>
</dbReference>
<feature type="transmembrane region" description="Helical" evidence="5">
    <location>
        <begin position="20"/>
        <end position="40"/>
    </location>
</feature>
<dbReference type="InterPro" id="IPR004342">
    <property type="entry name" value="EXS_C"/>
</dbReference>
<comment type="subcellular location">
    <subcellularLocation>
        <location evidence="1">Membrane</location>
        <topology evidence="1">Multi-pass membrane protein</topology>
    </subcellularLocation>
</comment>
<dbReference type="RefSeq" id="XP_040690527.1">
    <property type="nucleotide sequence ID" value="XM_040835969.1"/>
</dbReference>
<proteinExistence type="predicted"/>
<evidence type="ECO:0000313" key="8">
    <source>
        <dbReference type="Proteomes" id="UP000184383"/>
    </source>
</evidence>
<feature type="domain" description="EXS" evidence="6">
    <location>
        <begin position="188"/>
        <end position="399"/>
    </location>
</feature>
<keyword evidence="8" id="KW-1185">Reference proteome</keyword>
<protein>
    <recommendedName>
        <fullName evidence="6">EXS domain-containing protein</fullName>
    </recommendedName>
</protein>
<evidence type="ECO:0000313" key="7">
    <source>
        <dbReference type="EMBL" id="OJJ36851.1"/>
    </source>
</evidence>
<dbReference type="OrthoDB" id="2159384at2759"/>
<organism evidence="7 8">
    <name type="scientific">Aspergillus wentii DTO 134E9</name>
    <dbReference type="NCBI Taxonomy" id="1073089"/>
    <lineage>
        <taxon>Eukaryota</taxon>
        <taxon>Fungi</taxon>
        <taxon>Dikarya</taxon>
        <taxon>Ascomycota</taxon>
        <taxon>Pezizomycotina</taxon>
        <taxon>Eurotiomycetes</taxon>
        <taxon>Eurotiomycetidae</taxon>
        <taxon>Eurotiales</taxon>
        <taxon>Aspergillaceae</taxon>
        <taxon>Aspergillus</taxon>
        <taxon>Aspergillus subgen. Cremei</taxon>
    </lineage>
</organism>
<dbReference type="EMBL" id="KV878211">
    <property type="protein sequence ID" value="OJJ36851.1"/>
    <property type="molecule type" value="Genomic_DNA"/>
</dbReference>
<reference evidence="8" key="1">
    <citation type="journal article" date="2017" name="Genome Biol.">
        <title>Comparative genomics reveals high biological diversity and specific adaptations in the industrially and medically important fungal genus Aspergillus.</title>
        <authorList>
            <person name="de Vries R.P."/>
            <person name="Riley R."/>
            <person name="Wiebenga A."/>
            <person name="Aguilar-Osorio G."/>
            <person name="Amillis S."/>
            <person name="Uchima C.A."/>
            <person name="Anderluh G."/>
            <person name="Asadollahi M."/>
            <person name="Askin M."/>
            <person name="Barry K."/>
            <person name="Battaglia E."/>
            <person name="Bayram O."/>
            <person name="Benocci T."/>
            <person name="Braus-Stromeyer S.A."/>
            <person name="Caldana C."/>
            <person name="Canovas D."/>
            <person name="Cerqueira G.C."/>
            <person name="Chen F."/>
            <person name="Chen W."/>
            <person name="Choi C."/>
            <person name="Clum A."/>
            <person name="Dos Santos R.A."/>
            <person name="Damasio A.R."/>
            <person name="Diallinas G."/>
            <person name="Emri T."/>
            <person name="Fekete E."/>
            <person name="Flipphi M."/>
            <person name="Freyberg S."/>
            <person name="Gallo A."/>
            <person name="Gournas C."/>
            <person name="Habgood R."/>
            <person name="Hainaut M."/>
            <person name="Harispe M.L."/>
            <person name="Henrissat B."/>
            <person name="Hilden K.S."/>
            <person name="Hope R."/>
            <person name="Hossain A."/>
            <person name="Karabika E."/>
            <person name="Karaffa L."/>
            <person name="Karanyi Z."/>
            <person name="Krasevec N."/>
            <person name="Kuo A."/>
            <person name="Kusch H."/>
            <person name="LaButti K."/>
            <person name="Lagendijk E.L."/>
            <person name="Lapidus A."/>
            <person name="Levasseur A."/>
            <person name="Lindquist E."/>
            <person name="Lipzen A."/>
            <person name="Logrieco A.F."/>
            <person name="MacCabe A."/>
            <person name="Maekelae M.R."/>
            <person name="Malavazi I."/>
            <person name="Melin P."/>
            <person name="Meyer V."/>
            <person name="Mielnichuk N."/>
            <person name="Miskei M."/>
            <person name="Molnar A.P."/>
            <person name="Mule G."/>
            <person name="Ngan C.Y."/>
            <person name="Orejas M."/>
            <person name="Orosz E."/>
            <person name="Ouedraogo J.P."/>
            <person name="Overkamp K.M."/>
            <person name="Park H.-S."/>
            <person name="Perrone G."/>
            <person name="Piumi F."/>
            <person name="Punt P.J."/>
            <person name="Ram A.F."/>
            <person name="Ramon A."/>
            <person name="Rauscher S."/>
            <person name="Record E."/>
            <person name="Riano-Pachon D.M."/>
            <person name="Robert V."/>
            <person name="Roehrig J."/>
            <person name="Ruller R."/>
            <person name="Salamov A."/>
            <person name="Salih N.S."/>
            <person name="Samson R.A."/>
            <person name="Sandor E."/>
            <person name="Sanguinetti M."/>
            <person name="Schuetze T."/>
            <person name="Sepcic K."/>
            <person name="Shelest E."/>
            <person name="Sherlock G."/>
            <person name="Sophianopoulou V."/>
            <person name="Squina F.M."/>
            <person name="Sun H."/>
            <person name="Susca A."/>
            <person name="Todd R.B."/>
            <person name="Tsang A."/>
            <person name="Unkles S.E."/>
            <person name="van de Wiele N."/>
            <person name="van Rossen-Uffink D."/>
            <person name="Oliveira J.V."/>
            <person name="Vesth T.C."/>
            <person name="Visser J."/>
            <person name="Yu J.-H."/>
            <person name="Zhou M."/>
            <person name="Andersen M.R."/>
            <person name="Archer D.B."/>
            <person name="Baker S.E."/>
            <person name="Benoit I."/>
            <person name="Brakhage A.A."/>
            <person name="Braus G.H."/>
            <person name="Fischer R."/>
            <person name="Frisvad J.C."/>
            <person name="Goldman G.H."/>
            <person name="Houbraken J."/>
            <person name="Oakley B."/>
            <person name="Pocsi I."/>
            <person name="Scazzocchio C."/>
            <person name="Seiboth B."/>
            <person name="vanKuyk P.A."/>
            <person name="Wortman J."/>
            <person name="Dyer P.S."/>
            <person name="Grigoriev I.V."/>
        </authorList>
    </citation>
    <scope>NUCLEOTIDE SEQUENCE [LARGE SCALE GENOMIC DNA]</scope>
    <source>
        <strain evidence="8">DTO 134E9</strain>
    </source>
</reference>
<keyword evidence="3 5" id="KW-1133">Transmembrane helix</keyword>
<sequence>MGPDQHAQLDDFSLVLPFPYRIAVILVAGFWGWGVNLDYLRKAKIDVPALIRYPARQSPNQRPHHSSAYRLATLLTIPLLISLLVFWVVTHGSYERVESVDFIPQSYLIIFLVIIIWPFNRLSRSGRRRFLSSLKRVSVGGLAEAQDGKFGDVLLADALTSYAKVLGDVYVSFCMFFAPGISSTSKPNRHCGNDYVVPLIVATPSIIRLRQCLIEYFRVRRTGSKGGGQHLANALKYATAFPVIILSAKMRNYNPLDFYGFSEMTLGQLLVIFTLINSTYTFYWDLTKDWDLTFFTSSRGDKDHPYGLRRIRYFSSDRIYYVAVLVDLVLRFSWLSKFVPSLVWLTERESGIFILMSLEVARRWMWIFFRVETEWVRNTRGPAPHDILLGELNGKLDAD</sequence>